<organism evidence="1 2">
    <name type="scientific">Streptomyces lonarensis</name>
    <dbReference type="NCBI Taxonomy" id="700599"/>
    <lineage>
        <taxon>Bacteria</taxon>
        <taxon>Bacillati</taxon>
        <taxon>Actinomycetota</taxon>
        <taxon>Actinomycetes</taxon>
        <taxon>Kitasatosporales</taxon>
        <taxon>Streptomycetaceae</taxon>
        <taxon>Streptomyces</taxon>
    </lineage>
</organism>
<sequence length="102" mass="11820">MMEKAQWLREGARQSIQKYRTGKISLRTLINDLDSTSSHFEASSLGEELRSHWWTLEEIYAVALDRGDLEELSREDKLDIEEALDALDRVLSQRLSHVVSFV</sequence>
<proteinExistence type="predicted"/>
<dbReference type="AlphaFoldDB" id="A0A7X6CYG9"/>
<reference evidence="1 2" key="1">
    <citation type="submission" date="2020-03" db="EMBL/GenBank/DDBJ databases">
        <title>Draft genome of Streptomyces sp. ventii, isolated from the Axial Seamount in the Pacific Ocean, and resequencing of the two type strains Streptomyces lonarensis strain NCL 716 and Streptomyces bohaiensis strain 11A07.</title>
        <authorList>
            <person name="Loughran R.M."/>
            <person name="Pfannmuller K.M."/>
            <person name="Wasson B.J."/>
            <person name="Deadmond M.C."/>
            <person name="Paddock B.E."/>
            <person name="Koyack M.J."/>
            <person name="Gallegos D.A."/>
            <person name="Mitchell E.A."/>
            <person name="Ushijima B."/>
            <person name="Saw J.H."/>
            <person name="Mcphail K.L."/>
            <person name="Videau P."/>
        </authorList>
    </citation>
    <scope>NUCLEOTIDE SEQUENCE [LARGE SCALE GENOMIC DNA]</scope>
    <source>
        <strain evidence="1 2">NCL716</strain>
    </source>
</reference>
<accession>A0A7X6CYG9</accession>
<dbReference type="RefSeq" id="WP_167968188.1">
    <property type="nucleotide sequence ID" value="NZ_BHZG01000077.1"/>
</dbReference>
<gene>
    <name evidence="1" type="ORF">HCN56_04675</name>
</gene>
<name>A0A7X6CYG9_9ACTN</name>
<dbReference type="Proteomes" id="UP000578686">
    <property type="component" value="Unassembled WGS sequence"/>
</dbReference>
<dbReference type="EMBL" id="JAAVJD010000018">
    <property type="protein sequence ID" value="NJQ04892.1"/>
    <property type="molecule type" value="Genomic_DNA"/>
</dbReference>
<protein>
    <submittedName>
        <fullName evidence="1">Uncharacterized protein</fullName>
    </submittedName>
</protein>
<evidence type="ECO:0000313" key="1">
    <source>
        <dbReference type="EMBL" id="NJQ04892.1"/>
    </source>
</evidence>
<keyword evidence="2" id="KW-1185">Reference proteome</keyword>
<comment type="caution">
    <text evidence="1">The sequence shown here is derived from an EMBL/GenBank/DDBJ whole genome shotgun (WGS) entry which is preliminary data.</text>
</comment>
<evidence type="ECO:0000313" key="2">
    <source>
        <dbReference type="Proteomes" id="UP000578686"/>
    </source>
</evidence>